<feature type="transmembrane region" description="Helical" evidence="1">
    <location>
        <begin position="140"/>
        <end position="156"/>
    </location>
</feature>
<proteinExistence type="predicted"/>
<keyword evidence="1" id="KW-1133">Transmembrane helix</keyword>
<accession>A0A1H1QFP8</accession>
<dbReference type="EMBL" id="LT629750">
    <property type="protein sequence ID" value="SDS22236.1"/>
    <property type="molecule type" value="Genomic_DNA"/>
</dbReference>
<evidence type="ECO:0008006" key="4">
    <source>
        <dbReference type="Google" id="ProtNLM"/>
    </source>
</evidence>
<feature type="transmembrane region" description="Helical" evidence="1">
    <location>
        <begin position="118"/>
        <end position="134"/>
    </location>
</feature>
<dbReference type="RefSeq" id="WP_146686716.1">
    <property type="nucleotide sequence ID" value="NZ_LT629750.1"/>
</dbReference>
<sequence>MNISETQEDGTDSRSGLAYVWVAGTLAFLTSVPALFARGLVGDDWTVYYAYWTEGAASVARMMWQVAHGGYAVPMEIFVSLGQATPNVAARIIGLSCHLLSGALLYRALSSSPYTRAIAALTTALFLLSPFYAIRLTLNAVYDFFLVFYLLSYVLMNSRSRVLRWIAPLSLFFSLSLETLMALEPLRLLLAYRAGERWTAWLARLIPFWVAIAVVIVLRLTIMGKSGHYENQYLPVHNIGVVKAALSAHLRAFPRALSYAYEYGFAFLGHRVSAVLVLAVIAGFALLGSRLFRTTWLLKSSAHTTLLILLGVTVTLLGALPYALVGIYGDVTRAESRLLFPSQFGVLLLLATAIQCVPPSRLRAAIAGGAIAVFALSMAHDSKWLLYDGLVTSDLQRQTRAALLADPGPKLVELKIQTNVPLFFRGRCLGANDMNAAQTILRDDRTPQNFIYTDTCGDFTNPDIVPHGVCPVSYLDSFPCPQRREIWLYRPAPGIAALDDISMVDLMAAVLSRSSTATGGLGELVKLTGEQPSPLARAEYRPPCRRVGVQALLWLLALPVSSCEATSAGG</sequence>
<evidence type="ECO:0000313" key="3">
    <source>
        <dbReference type="Proteomes" id="UP000243904"/>
    </source>
</evidence>
<organism evidence="2 3">
    <name type="scientific">Bradyrhizobium canariense</name>
    <dbReference type="NCBI Taxonomy" id="255045"/>
    <lineage>
        <taxon>Bacteria</taxon>
        <taxon>Pseudomonadati</taxon>
        <taxon>Pseudomonadota</taxon>
        <taxon>Alphaproteobacteria</taxon>
        <taxon>Hyphomicrobiales</taxon>
        <taxon>Nitrobacteraceae</taxon>
        <taxon>Bradyrhizobium</taxon>
    </lineage>
</organism>
<keyword evidence="3" id="KW-1185">Reference proteome</keyword>
<protein>
    <recommendedName>
        <fullName evidence="4">Glycosyltransferase RgtA/B/C/D-like domain-containing protein</fullName>
    </recommendedName>
</protein>
<reference evidence="3" key="1">
    <citation type="submission" date="2016-10" db="EMBL/GenBank/DDBJ databases">
        <authorList>
            <person name="Varghese N."/>
            <person name="Submissions S."/>
        </authorList>
    </citation>
    <scope>NUCLEOTIDE SEQUENCE [LARGE SCALE GENOMIC DNA]</scope>
    <source>
        <strain evidence="3">GAS369</strain>
    </source>
</reference>
<feature type="transmembrane region" description="Helical" evidence="1">
    <location>
        <begin position="18"/>
        <end position="37"/>
    </location>
</feature>
<evidence type="ECO:0000256" key="1">
    <source>
        <dbReference type="SAM" id="Phobius"/>
    </source>
</evidence>
<feature type="transmembrane region" description="Helical" evidence="1">
    <location>
        <begin position="304"/>
        <end position="328"/>
    </location>
</feature>
<dbReference type="Proteomes" id="UP000243904">
    <property type="component" value="Chromosome I"/>
</dbReference>
<dbReference type="AlphaFoldDB" id="A0A1H1QFP8"/>
<feature type="transmembrane region" description="Helical" evidence="1">
    <location>
        <begin position="88"/>
        <end position="106"/>
    </location>
</feature>
<gene>
    <name evidence="2" type="ORF">SAMN05444158_1391</name>
</gene>
<feature type="transmembrane region" description="Helical" evidence="1">
    <location>
        <begin position="272"/>
        <end position="292"/>
    </location>
</feature>
<keyword evidence="1" id="KW-0812">Transmembrane</keyword>
<feature type="transmembrane region" description="Helical" evidence="1">
    <location>
        <begin position="201"/>
        <end position="222"/>
    </location>
</feature>
<evidence type="ECO:0000313" key="2">
    <source>
        <dbReference type="EMBL" id="SDS22236.1"/>
    </source>
</evidence>
<keyword evidence="1" id="KW-0472">Membrane</keyword>
<name>A0A1H1QFP8_9BRAD</name>